<comment type="caution">
    <text evidence="1">The sequence shown here is derived from an EMBL/GenBank/DDBJ whole genome shotgun (WGS) entry which is preliminary data.</text>
</comment>
<proteinExistence type="predicted"/>
<keyword evidence="2" id="KW-1185">Reference proteome</keyword>
<name>A0A168J7W1_CORDF</name>
<evidence type="ECO:0000313" key="1">
    <source>
        <dbReference type="EMBL" id="OAA80109.1"/>
    </source>
</evidence>
<sequence>MAPLANFSEPASTLPRQGDLHDYWPVLPSELVLHIFQSLSTVEQLWSLACSSSRLWKVFRANSTRILQRVLEDDTHPWLLNVIHATFNLHARDIRLRRYEEFRHLDFSLEAPEPLSKTAPPEFVIRFVTKTRRFHAMAHVILENCMKNLWSIGDKLHPACPDGDGMELTLCIDRQASPSEETRAVMGLWLAELYYSLTDAYSDNEQPWKDLGCPLLTITHGAQLMRLKGDAVQNRFPPTWGNVRLCIRSGKLPKGGLAGGLYYRTALPQYSPQTLAGPSNMTEMCKAMRQRLLTRQYFHSIRTIAPQDDEIHHLPYRPFIRFGFFHWDHNLMERLGLFPSGQASRHDLFRYWKSFLSTVEVAELRARNPAALIGEPHDDADYVEVYENDADTEDEEKKKIDRLFLAGGLGCSWVRRNSRAQGLNISAMMTLSIAEYDYSLSNH</sequence>
<dbReference type="InterPro" id="IPR036047">
    <property type="entry name" value="F-box-like_dom_sf"/>
</dbReference>
<evidence type="ECO:0008006" key="3">
    <source>
        <dbReference type="Google" id="ProtNLM"/>
    </source>
</evidence>
<accession>A0A168J7W1</accession>
<dbReference type="OrthoDB" id="4870699at2759"/>
<dbReference type="AlphaFoldDB" id="A0A168J7W1"/>
<organism evidence="1 2">
    <name type="scientific">Akanthomyces lecanii RCEF 1005</name>
    <dbReference type="NCBI Taxonomy" id="1081108"/>
    <lineage>
        <taxon>Eukaryota</taxon>
        <taxon>Fungi</taxon>
        <taxon>Dikarya</taxon>
        <taxon>Ascomycota</taxon>
        <taxon>Pezizomycotina</taxon>
        <taxon>Sordariomycetes</taxon>
        <taxon>Hypocreomycetidae</taxon>
        <taxon>Hypocreales</taxon>
        <taxon>Cordycipitaceae</taxon>
        <taxon>Akanthomyces</taxon>
        <taxon>Cordyceps confragosa</taxon>
    </lineage>
</organism>
<dbReference type="STRING" id="1081108.A0A168J7W1"/>
<dbReference type="SUPFAM" id="SSF81383">
    <property type="entry name" value="F-box domain"/>
    <property type="match status" value="1"/>
</dbReference>
<protein>
    <recommendedName>
        <fullName evidence="3">F-box domain-containing protein</fullName>
    </recommendedName>
</protein>
<evidence type="ECO:0000313" key="2">
    <source>
        <dbReference type="Proteomes" id="UP000076881"/>
    </source>
</evidence>
<reference evidence="1 2" key="1">
    <citation type="journal article" date="2016" name="Genome Biol. Evol.">
        <title>Divergent and convergent evolution of fungal pathogenicity.</title>
        <authorList>
            <person name="Shang Y."/>
            <person name="Xiao G."/>
            <person name="Zheng P."/>
            <person name="Cen K."/>
            <person name="Zhan S."/>
            <person name="Wang C."/>
        </authorList>
    </citation>
    <scope>NUCLEOTIDE SEQUENCE [LARGE SCALE GENOMIC DNA]</scope>
    <source>
        <strain evidence="1 2">RCEF 1005</strain>
    </source>
</reference>
<dbReference type="Proteomes" id="UP000076881">
    <property type="component" value="Unassembled WGS sequence"/>
</dbReference>
<dbReference type="EMBL" id="AZHF01000002">
    <property type="protein sequence ID" value="OAA80109.1"/>
    <property type="molecule type" value="Genomic_DNA"/>
</dbReference>
<gene>
    <name evidence="1" type="ORF">LEL_03595</name>
</gene>